<dbReference type="EMBL" id="CM042880">
    <property type="protein sequence ID" value="KAI4387576.1"/>
    <property type="molecule type" value="Genomic_DNA"/>
</dbReference>
<evidence type="ECO:0000313" key="2">
    <source>
        <dbReference type="Proteomes" id="UP001057402"/>
    </source>
</evidence>
<evidence type="ECO:0000313" key="1">
    <source>
        <dbReference type="EMBL" id="KAI4387576.1"/>
    </source>
</evidence>
<reference evidence="2" key="1">
    <citation type="journal article" date="2023" name="Front. Plant Sci.">
        <title>Chromosomal-level genome assembly of Melastoma candidum provides insights into trichome evolution.</title>
        <authorList>
            <person name="Zhong Y."/>
            <person name="Wu W."/>
            <person name="Sun C."/>
            <person name="Zou P."/>
            <person name="Liu Y."/>
            <person name="Dai S."/>
            <person name="Zhou R."/>
        </authorList>
    </citation>
    <scope>NUCLEOTIDE SEQUENCE [LARGE SCALE GENOMIC DNA]</scope>
</reference>
<accession>A0ACB9SBZ9</accession>
<gene>
    <name evidence="1" type="ORF">MLD38_000003</name>
</gene>
<protein>
    <submittedName>
        <fullName evidence="1">Uncharacterized protein</fullName>
    </submittedName>
</protein>
<organism evidence="1 2">
    <name type="scientific">Melastoma candidum</name>
    <dbReference type="NCBI Taxonomy" id="119954"/>
    <lineage>
        <taxon>Eukaryota</taxon>
        <taxon>Viridiplantae</taxon>
        <taxon>Streptophyta</taxon>
        <taxon>Embryophyta</taxon>
        <taxon>Tracheophyta</taxon>
        <taxon>Spermatophyta</taxon>
        <taxon>Magnoliopsida</taxon>
        <taxon>eudicotyledons</taxon>
        <taxon>Gunneridae</taxon>
        <taxon>Pentapetalae</taxon>
        <taxon>rosids</taxon>
        <taxon>malvids</taxon>
        <taxon>Myrtales</taxon>
        <taxon>Melastomataceae</taxon>
        <taxon>Melastomatoideae</taxon>
        <taxon>Melastomateae</taxon>
        <taxon>Melastoma</taxon>
    </lineage>
</organism>
<keyword evidence="2" id="KW-1185">Reference proteome</keyword>
<dbReference type="Proteomes" id="UP001057402">
    <property type="component" value="Chromosome 1"/>
</dbReference>
<name>A0ACB9SBZ9_9MYRT</name>
<comment type="caution">
    <text evidence="1">The sequence shown here is derived from an EMBL/GenBank/DDBJ whole genome shotgun (WGS) entry which is preliminary data.</text>
</comment>
<proteinExistence type="predicted"/>
<sequence length="183" mass="19667">MEGIVEIGTGKLISLSEQELVDCMDVGQGCNPNRMENAFKFIVTNNGLDTELDYPYQGVEGTCNTNAVSVATITSYESVPADDENALLQAVVNQPISVGIDARDSAFMHYSSGVFSGPCGTDLNHAVTLVGYGTADDGTDYWLIKNSWGTLWGEEGYMRIQRGVEAAEGLCGIAMYAVYPVLK</sequence>